<dbReference type="InterPro" id="IPR036425">
    <property type="entry name" value="MoaB/Mog-like_dom_sf"/>
</dbReference>
<dbReference type="Proteomes" id="UP000521676">
    <property type="component" value="Unassembled WGS sequence"/>
</dbReference>
<keyword evidence="4" id="KW-1185">Reference proteome</keyword>
<accession>A0A8T7M5A9</accession>
<evidence type="ECO:0000313" key="2">
    <source>
        <dbReference type="EMBL" id="WJW69209.1"/>
    </source>
</evidence>
<proteinExistence type="predicted"/>
<dbReference type="RefSeq" id="WP_341471094.1">
    <property type="nucleotide sequence ID" value="NZ_CP128400.1"/>
</dbReference>
<evidence type="ECO:0000313" key="3">
    <source>
        <dbReference type="Proteomes" id="UP000521676"/>
    </source>
</evidence>
<organism evidence="1 3">
    <name type="scientific">Candidatus Chlorohelix allophototropha</name>
    <dbReference type="NCBI Taxonomy" id="3003348"/>
    <lineage>
        <taxon>Bacteria</taxon>
        <taxon>Bacillati</taxon>
        <taxon>Chloroflexota</taxon>
        <taxon>Chloroflexia</taxon>
        <taxon>Candidatus Chloroheliales</taxon>
        <taxon>Candidatus Chloroheliaceae</taxon>
        <taxon>Candidatus Chlorohelix</taxon>
    </lineage>
</organism>
<dbReference type="EMBL" id="CP128400">
    <property type="protein sequence ID" value="WJW69209.1"/>
    <property type="molecule type" value="Genomic_DNA"/>
</dbReference>
<gene>
    <name evidence="1" type="ORF">HXX08_15620</name>
    <name evidence="2" type="ORF">OZ401_002805</name>
</gene>
<dbReference type="EMBL" id="JACATZ010000003">
    <property type="protein sequence ID" value="NWJ47291.1"/>
    <property type="molecule type" value="Genomic_DNA"/>
</dbReference>
<evidence type="ECO:0000313" key="4">
    <source>
        <dbReference type="Proteomes" id="UP001431572"/>
    </source>
</evidence>
<dbReference type="SUPFAM" id="SSF53218">
    <property type="entry name" value="Molybdenum cofactor biosynthesis proteins"/>
    <property type="match status" value="1"/>
</dbReference>
<evidence type="ECO:0008006" key="5">
    <source>
        <dbReference type="Google" id="ProtNLM"/>
    </source>
</evidence>
<dbReference type="Gene3D" id="3.40.980.10">
    <property type="entry name" value="MoaB/Mog-like domain"/>
    <property type="match status" value="1"/>
</dbReference>
<reference evidence="1 3" key="1">
    <citation type="submission" date="2020-06" db="EMBL/GenBank/DDBJ databases">
        <title>Anoxygenic phototrophic Chloroflexota member uses a Type I reaction center.</title>
        <authorList>
            <person name="Tsuji J.M."/>
            <person name="Shaw N.A."/>
            <person name="Nagashima S."/>
            <person name="Venkiteswaran J."/>
            <person name="Schiff S.L."/>
            <person name="Hanada S."/>
            <person name="Tank M."/>
            <person name="Neufeld J.D."/>
        </authorList>
    </citation>
    <scope>NUCLEOTIDE SEQUENCE [LARGE SCALE GENOMIC DNA]</scope>
    <source>
        <strain evidence="1">L227-S17</strain>
    </source>
</reference>
<dbReference type="AlphaFoldDB" id="A0A8T7M5A9"/>
<protein>
    <recommendedName>
        <fullName evidence="5">Molybdopterin molybdenumtransferase</fullName>
    </recommendedName>
</protein>
<reference evidence="2" key="2">
    <citation type="journal article" date="2024" name="Nature">
        <title>Anoxygenic phototroph of the Chloroflexota uses a type I reaction centre.</title>
        <authorList>
            <person name="Tsuji J.M."/>
            <person name="Shaw N.A."/>
            <person name="Nagashima S."/>
            <person name="Venkiteswaran J.J."/>
            <person name="Schiff S.L."/>
            <person name="Watanabe T."/>
            <person name="Fukui M."/>
            <person name="Hanada S."/>
            <person name="Tank M."/>
            <person name="Neufeld J.D."/>
        </authorList>
    </citation>
    <scope>NUCLEOTIDE SEQUENCE</scope>
    <source>
        <strain evidence="2">L227-S17</strain>
    </source>
</reference>
<name>A0A8T7M5A9_9CHLR</name>
<sequence length="354" mass="38637">MEVITLPLARINAVPIELVLPELQNKVVAANVPDFGKGSGYLFRKGQILSDNVETRAAIKSLGTNAPQGFELHLIVPGAGDVGEDAAGLALAQMVAGSGVELSGPSESRYNLLATARGLLSIDLERLERLNELPGVAVFTLYNHMAIEAGREVAGAKVTTLVYPEEHLRTASLICEGAPIIDVKPFLPRKIGVIYREVLKESVRKRFVDSVRNKLNWFGAENLGVQQVQSLQSELVERLRAFKQQGAELVLHVGGHSSDPLDPIFGALQEVGARMERQGAPAHPGTLFWLAYWDEMAIFGLASCGMFSETTLGDLFLARFCAGERLTNRDIARMGHGGLFIREMAFRFPDYGRK</sequence>
<evidence type="ECO:0000313" key="1">
    <source>
        <dbReference type="EMBL" id="NWJ47291.1"/>
    </source>
</evidence>
<dbReference type="Proteomes" id="UP001431572">
    <property type="component" value="Chromosome 2"/>
</dbReference>